<dbReference type="PROSITE" id="PS50110">
    <property type="entry name" value="RESPONSE_REGULATORY"/>
    <property type="match status" value="1"/>
</dbReference>
<name>A0A8J7FYM3_9NEIS</name>
<dbReference type="EMBL" id="JADFUA010000001">
    <property type="protein sequence ID" value="MBE9608093.1"/>
    <property type="molecule type" value="Genomic_DNA"/>
</dbReference>
<reference evidence="4 5" key="1">
    <citation type="submission" date="2020-10" db="EMBL/GenBank/DDBJ databases">
        <title>The genome sequence of Chitinilyticum litopenaei 4Y14.</title>
        <authorList>
            <person name="Liu Y."/>
        </authorList>
    </citation>
    <scope>NUCLEOTIDE SEQUENCE [LARGE SCALE GENOMIC DNA]</scope>
    <source>
        <strain evidence="4 5">4Y14</strain>
    </source>
</reference>
<evidence type="ECO:0000256" key="2">
    <source>
        <dbReference type="PROSITE-ProRule" id="PRU00169"/>
    </source>
</evidence>
<dbReference type="Pfam" id="PF00072">
    <property type="entry name" value="Response_reg"/>
    <property type="match status" value="1"/>
</dbReference>
<dbReference type="Gene3D" id="3.40.50.2300">
    <property type="match status" value="1"/>
</dbReference>
<dbReference type="PANTHER" id="PTHR44591:SF23">
    <property type="entry name" value="CHEY SUBFAMILY"/>
    <property type="match status" value="1"/>
</dbReference>
<keyword evidence="5" id="KW-1185">Reference proteome</keyword>
<dbReference type="GO" id="GO:0000160">
    <property type="term" value="P:phosphorelay signal transduction system"/>
    <property type="evidence" value="ECO:0007669"/>
    <property type="project" value="InterPro"/>
</dbReference>
<organism evidence="4 5">
    <name type="scientific">Chitinilyticum piscinae</name>
    <dbReference type="NCBI Taxonomy" id="2866724"/>
    <lineage>
        <taxon>Bacteria</taxon>
        <taxon>Pseudomonadati</taxon>
        <taxon>Pseudomonadota</taxon>
        <taxon>Betaproteobacteria</taxon>
        <taxon>Neisseriales</taxon>
        <taxon>Chitinibacteraceae</taxon>
        <taxon>Chitinilyticum</taxon>
    </lineage>
</organism>
<feature type="modified residue" description="4-aspartylphosphate" evidence="2">
    <location>
        <position position="56"/>
    </location>
</feature>
<feature type="domain" description="Response regulatory" evidence="3">
    <location>
        <begin position="8"/>
        <end position="123"/>
    </location>
</feature>
<evidence type="ECO:0000313" key="5">
    <source>
        <dbReference type="Proteomes" id="UP000604481"/>
    </source>
</evidence>
<accession>A0A8J7FYM3</accession>
<dbReference type="SUPFAM" id="SSF52172">
    <property type="entry name" value="CheY-like"/>
    <property type="match status" value="1"/>
</dbReference>
<dbReference type="AlphaFoldDB" id="A0A8J7FYM3"/>
<protein>
    <submittedName>
        <fullName evidence="4">Response regulator</fullName>
    </submittedName>
</protein>
<dbReference type="SMART" id="SM00448">
    <property type="entry name" value="REC"/>
    <property type="match status" value="1"/>
</dbReference>
<evidence type="ECO:0000313" key="4">
    <source>
        <dbReference type="EMBL" id="MBE9608093.1"/>
    </source>
</evidence>
<dbReference type="PANTHER" id="PTHR44591">
    <property type="entry name" value="STRESS RESPONSE REGULATOR PROTEIN 1"/>
    <property type="match status" value="1"/>
</dbReference>
<dbReference type="InterPro" id="IPR050595">
    <property type="entry name" value="Bact_response_regulator"/>
</dbReference>
<dbReference type="InterPro" id="IPR011006">
    <property type="entry name" value="CheY-like_superfamily"/>
</dbReference>
<dbReference type="InterPro" id="IPR001789">
    <property type="entry name" value="Sig_transdc_resp-reg_receiver"/>
</dbReference>
<evidence type="ECO:0000259" key="3">
    <source>
        <dbReference type="PROSITE" id="PS50110"/>
    </source>
</evidence>
<keyword evidence="1 2" id="KW-0597">Phosphoprotein</keyword>
<comment type="caution">
    <text evidence="4">The sequence shown here is derived from an EMBL/GenBank/DDBJ whole genome shotgun (WGS) entry which is preliminary data.</text>
</comment>
<sequence>MSTNEQALILIVDDDAIIRQVVSRLLAESYRVEVATDGEAGLARARELRPDGMIVDIQMPKMGGFELCEALHADFELNEIPVMLMSAAENKDELLKAYDVGGDGYITKPIDPKALRAKVAHMLETQRERKALQEQISYATSTAFTAMSSMSETGLVMESIKQFNLCETTRDLGEQIMLALGQFELEGAVALAGNDETVTLNRKGPATDVERSVLQHVASMGRIQQFSRRLALNFPNIKLMVSNMPLDDEDRCGRLRDHLAILTEAAETRLEALKVKASLLSVQRKVAIVNTIQSLTGALLEIDNQQREGKANRTMIFNETMLRLEESLSAFGLSDRQEQNLLNIVREAWERVAATYGDEADLQDKLSRIVRDLQQAASS</sequence>
<gene>
    <name evidence="4" type="ORF">INR99_01915</name>
</gene>
<dbReference type="Proteomes" id="UP000604481">
    <property type="component" value="Unassembled WGS sequence"/>
</dbReference>
<proteinExistence type="predicted"/>
<dbReference type="RefSeq" id="WP_194114594.1">
    <property type="nucleotide sequence ID" value="NZ_JADFUA010000001.1"/>
</dbReference>
<evidence type="ECO:0000256" key="1">
    <source>
        <dbReference type="ARBA" id="ARBA00022553"/>
    </source>
</evidence>